<gene>
    <name evidence="1" type="ORF">SI8410_17020980</name>
</gene>
<dbReference type="EMBL" id="LR746280">
    <property type="protein sequence ID" value="CAA7410302.1"/>
    <property type="molecule type" value="Genomic_DNA"/>
</dbReference>
<keyword evidence="2" id="KW-1185">Reference proteome</keyword>
<organism evidence="1 2">
    <name type="scientific">Spirodela intermedia</name>
    <name type="common">Intermediate duckweed</name>
    <dbReference type="NCBI Taxonomy" id="51605"/>
    <lineage>
        <taxon>Eukaryota</taxon>
        <taxon>Viridiplantae</taxon>
        <taxon>Streptophyta</taxon>
        <taxon>Embryophyta</taxon>
        <taxon>Tracheophyta</taxon>
        <taxon>Spermatophyta</taxon>
        <taxon>Magnoliopsida</taxon>
        <taxon>Liliopsida</taxon>
        <taxon>Araceae</taxon>
        <taxon>Lemnoideae</taxon>
        <taxon>Spirodela</taxon>
    </lineage>
</organism>
<evidence type="ECO:0000313" key="1">
    <source>
        <dbReference type="EMBL" id="CAA7410302.1"/>
    </source>
</evidence>
<evidence type="ECO:0000313" key="2">
    <source>
        <dbReference type="Proteomes" id="UP000663760"/>
    </source>
</evidence>
<dbReference type="AlphaFoldDB" id="A0A7I8LKA7"/>
<dbReference type="Proteomes" id="UP000663760">
    <property type="component" value="Chromosome 17"/>
</dbReference>
<proteinExistence type="predicted"/>
<accession>A0A7I8LKA7</accession>
<protein>
    <submittedName>
        <fullName evidence="1">Uncharacterized protein</fullName>
    </submittedName>
</protein>
<reference evidence="1" key="1">
    <citation type="submission" date="2020-02" db="EMBL/GenBank/DDBJ databases">
        <authorList>
            <person name="Scholz U."/>
            <person name="Mascher M."/>
            <person name="Fiebig A."/>
        </authorList>
    </citation>
    <scope>NUCLEOTIDE SEQUENCE</scope>
</reference>
<sequence length="41" mass="4501">MGAIQDATTPPCRVAHSNPKALNMLTIRNKYPVSNAEDLFD</sequence>
<name>A0A7I8LKA7_SPIIN</name>